<keyword evidence="8" id="KW-1185">Reference proteome</keyword>
<evidence type="ECO:0000256" key="4">
    <source>
        <dbReference type="ARBA" id="ARBA00022679"/>
    </source>
</evidence>
<evidence type="ECO:0000256" key="5">
    <source>
        <dbReference type="SAM" id="MobiDB-lite"/>
    </source>
</evidence>
<evidence type="ECO:0000259" key="6">
    <source>
        <dbReference type="Pfam" id="PF05175"/>
    </source>
</evidence>
<dbReference type="PANTHER" id="PTHR47816:SF4">
    <property type="entry name" value="RIBOSOMAL RNA SMALL SUBUNIT METHYLTRANSFERASE C"/>
    <property type="match status" value="1"/>
</dbReference>
<keyword evidence="4" id="KW-0808">Transferase</keyword>
<dbReference type="CDD" id="cd02440">
    <property type="entry name" value="AdoMet_MTases"/>
    <property type="match status" value="1"/>
</dbReference>
<feature type="domain" description="Methyltransferase small" evidence="6">
    <location>
        <begin position="251"/>
        <end position="331"/>
    </location>
</feature>
<dbReference type="PANTHER" id="PTHR47816">
    <property type="entry name" value="RIBOSOMAL RNA SMALL SUBUNIT METHYLTRANSFERASE C"/>
    <property type="match status" value="1"/>
</dbReference>
<accession>A0ABN2TJC4</accession>
<evidence type="ECO:0000256" key="3">
    <source>
        <dbReference type="ARBA" id="ARBA00022603"/>
    </source>
</evidence>
<comment type="caution">
    <text evidence="7">The sequence shown here is derived from an EMBL/GenBank/DDBJ whole genome shotgun (WGS) entry which is preliminary data.</text>
</comment>
<feature type="compositionally biased region" description="Low complexity" evidence="5">
    <location>
        <begin position="66"/>
        <end position="82"/>
    </location>
</feature>
<dbReference type="Gene3D" id="3.40.50.150">
    <property type="entry name" value="Vaccinia Virus protein VP39"/>
    <property type="match status" value="2"/>
</dbReference>
<keyword evidence="2" id="KW-0698">rRNA processing</keyword>
<feature type="domain" description="Methyltransferase small" evidence="6">
    <location>
        <begin position="362"/>
        <end position="450"/>
    </location>
</feature>
<evidence type="ECO:0000256" key="1">
    <source>
        <dbReference type="ARBA" id="ARBA00022490"/>
    </source>
</evidence>
<protein>
    <recommendedName>
        <fullName evidence="6">Methyltransferase small domain-containing protein</fullName>
    </recommendedName>
</protein>
<dbReference type="SUPFAM" id="SSF53335">
    <property type="entry name" value="S-adenosyl-L-methionine-dependent methyltransferases"/>
    <property type="match status" value="1"/>
</dbReference>
<organism evidence="7 8">
    <name type="scientific">Brevibacterium samyangense</name>
    <dbReference type="NCBI Taxonomy" id="366888"/>
    <lineage>
        <taxon>Bacteria</taxon>
        <taxon>Bacillati</taxon>
        <taxon>Actinomycetota</taxon>
        <taxon>Actinomycetes</taxon>
        <taxon>Micrococcales</taxon>
        <taxon>Brevibacteriaceae</taxon>
        <taxon>Brevibacterium</taxon>
    </lineage>
</organism>
<feature type="region of interest" description="Disordered" evidence="5">
    <location>
        <begin position="62"/>
        <end position="84"/>
    </location>
</feature>
<dbReference type="PROSITE" id="PS00092">
    <property type="entry name" value="N6_MTASE"/>
    <property type="match status" value="1"/>
</dbReference>
<proteinExistence type="predicted"/>
<dbReference type="InterPro" id="IPR002052">
    <property type="entry name" value="DNA_methylase_N6_adenine_CS"/>
</dbReference>
<dbReference type="InterPro" id="IPR046977">
    <property type="entry name" value="RsmC/RlmG"/>
</dbReference>
<sequence length="456" mass="46541">MPASLLPDPGVLDTLQTEIRASGGEHARWPQGFPLGRITQEYLVGRALGVLDVSGRVVAGGGEGGPSPAAPAAGPSGSTTGAHPLPVLVVDDTEAGELLLAVDSAARAAGLTRPVLTYNDSFAVEPAEHALPGRTADAGAGVGAPEDDEEREGPFRVVMAAPKAVAALEEYLLDLADVTTEIVLVGREKHMGPGLREALAKFFSRVDVTPGVGKSRILVGTGPVPAGERGYVQGFPRAGTLPSPAPGVPELPVRAHGACFGGIKKDPGTTALVRALAARTAEAPAGSVLDLGCGNGWLLACAGHLLPTAHLTGVDVSRAAVASARETLAAAFGEEVFATGTVGAEESATDDGGATADGTGRAAVQLSDAGEELPAEAYDLVLLNPPFHEGAALGLTTAHRMITNAYRVLEPGGRLVCVFNSLLRHRTAIEDAFGADRVEQWSRDTRFTVVSAVKAG</sequence>
<gene>
    <name evidence="7" type="ORF">GCM10009755_23130</name>
</gene>
<dbReference type="InterPro" id="IPR029063">
    <property type="entry name" value="SAM-dependent_MTases_sf"/>
</dbReference>
<dbReference type="InterPro" id="IPR007848">
    <property type="entry name" value="Small_mtfrase_dom"/>
</dbReference>
<dbReference type="RefSeq" id="WP_344309858.1">
    <property type="nucleotide sequence ID" value="NZ_BAAANO010000020.1"/>
</dbReference>
<evidence type="ECO:0000313" key="7">
    <source>
        <dbReference type="EMBL" id="GAA2011167.1"/>
    </source>
</evidence>
<dbReference type="Proteomes" id="UP001500755">
    <property type="component" value="Unassembled WGS sequence"/>
</dbReference>
<dbReference type="EMBL" id="BAAANO010000020">
    <property type="protein sequence ID" value="GAA2011167.1"/>
    <property type="molecule type" value="Genomic_DNA"/>
</dbReference>
<evidence type="ECO:0000313" key="8">
    <source>
        <dbReference type="Proteomes" id="UP001500755"/>
    </source>
</evidence>
<reference evidence="7 8" key="1">
    <citation type="journal article" date="2019" name="Int. J. Syst. Evol. Microbiol.">
        <title>The Global Catalogue of Microorganisms (GCM) 10K type strain sequencing project: providing services to taxonomists for standard genome sequencing and annotation.</title>
        <authorList>
            <consortium name="The Broad Institute Genomics Platform"/>
            <consortium name="The Broad Institute Genome Sequencing Center for Infectious Disease"/>
            <person name="Wu L."/>
            <person name="Ma J."/>
        </authorList>
    </citation>
    <scope>NUCLEOTIDE SEQUENCE [LARGE SCALE GENOMIC DNA]</scope>
    <source>
        <strain evidence="7 8">JCM 14546</strain>
    </source>
</reference>
<dbReference type="Pfam" id="PF05175">
    <property type="entry name" value="MTS"/>
    <property type="match status" value="2"/>
</dbReference>
<keyword evidence="1" id="KW-0963">Cytoplasm</keyword>
<keyword evidence="3" id="KW-0489">Methyltransferase</keyword>
<name>A0ABN2TJC4_9MICO</name>
<evidence type="ECO:0000256" key="2">
    <source>
        <dbReference type="ARBA" id="ARBA00022552"/>
    </source>
</evidence>